<organism evidence="10 11">
    <name type="scientific">Pseudalgibacter alginicilyticus</name>
    <dbReference type="NCBI Taxonomy" id="1736674"/>
    <lineage>
        <taxon>Bacteria</taxon>
        <taxon>Pseudomonadati</taxon>
        <taxon>Bacteroidota</taxon>
        <taxon>Flavobacteriia</taxon>
        <taxon>Flavobacteriales</taxon>
        <taxon>Flavobacteriaceae</taxon>
        <taxon>Pseudalgibacter</taxon>
    </lineage>
</organism>
<dbReference type="InterPro" id="IPR005467">
    <property type="entry name" value="His_kinase_dom"/>
</dbReference>
<dbReference type="PROSITE" id="PS50112">
    <property type="entry name" value="PAS"/>
    <property type="match status" value="2"/>
</dbReference>
<evidence type="ECO:0000259" key="9">
    <source>
        <dbReference type="PROSITE" id="PS50113"/>
    </source>
</evidence>
<dbReference type="RefSeq" id="WP_054730529.1">
    <property type="nucleotide sequence ID" value="NZ_CP012898.1"/>
</dbReference>
<evidence type="ECO:0000256" key="4">
    <source>
        <dbReference type="ARBA" id="ARBA00022679"/>
    </source>
</evidence>
<reference evidence="10 11" key="1">
    <citation type="submission" date="2015-10" db="EMBL/GenBank/DDBJ databases">
        <authorList>
            <person name="Gilbert D.G."/>
        </authorList>
    </citation>
    <scope>NUCLEOTIDE SEQUENCE [LARGE SCALE GENOMIC DNA]</scope>
    <source>
        <strain evidence="11">HZ-22</strain>
    </source>
</reference>
<keyword evidence="6" id="KW-0175">Coiled coil</keyword>
<gene>
    <name evidence="10" type="ORF">APS56_15620</name>
</gene>
<dbReference type="SUPFAM" id="SSF55874">
    <property type="entry name" value="ATPase domain of HSP90 chaperone/DNA topoisomerase II/histidine kinase"/>
    <property type="match status" value="1"/>
</dbReference>
<comment type="catalytic activity">
    <reaction evidence="1">
        <text>ATP + protein L-histidine = ADP + protein N-phospho-L-histidine.</text>
        <dbReference type="EC" id="2.7.13.3"/>
    </reaction>
</comment>
<dbReference type="SUPFAM" id="SSF55785">
    <property type="entry name" value="PYP-like sensor domain (PAS domain)"/>
    <property type="match status" value="3"/>
</dbReference>
<dbReference type="PRINTS" id="PR00344">
    <property type="entry name" value="BCTRLSENSOR"/>
</dbReference>
<dbReference type="PROSITE" id="PS50113">
    <property type="entry name" value="PAC"/>
    <property type="match status" value="2"/>
</dbReference>
<dbReference type="InterPro" id="IPR001610">
    <property type="entry name" value="PAC"/>
</dbReference>
<dbReference type="SMART" id="SM00086">
    <property type="entry name" value="PAC"/>
    <property type="match status" value="2"/>
</dbReference>
<dbReference type="Pfam" id="PF02518">
    <property type="entry name" value="HATPase_c"/>
    <property type="match status" value="1"/>
</dbReference>
<dbReference type="Proteomes" id="UP000057981">
    <property type="component" value="Chromosome"/>
</dbReference>
<dbReference type="SMART" id="SM00091">
    <property type="entry name" value="PAS"/>
    <property type="match status" value="3"/>
</dbReference>
<dbReference type="InterPro" id="IPR036890">
    <property type="entry name" value="HATPase_C_sf"/>
</dbReference>
<dbReference type="InterPro" id="IPR052162">
    <property type="entry name" value="Sensor_kinase/Photoreceptor"/>
</dbReference>
<evidence type="ECO:0000256" key="2">
    <source>
        <dbReference type="ARBA" id="ARBA00012438"/>
    </source>
</evidence>
<dbReference type="Gene3D" id="1.10.287.130">
    <property type="match status" value="1"/>
</dbReference>
<feature type="domain" description="PAC" evidence="9">
    <location>
        <begin position="381"/>
        <end position="433"/>
    </location>
</feature>
<dbReference type="PANTHER" id="PTHR43304:SF1">
    <property type="entry name" value="PAC DOMAIN-CONTAINING PROTEIN"/>
    <property type="match status" value="1"/>
</dbReference>
<dbReference type="EMBL" id="CP012898">
    <property type="protein sequence ID" value="ALJ06474.1"/>
    <property type="molecule type" value="Genomic_DNA"/>
</dbReference>
<dbReference type="PANTHER" id="PTHR43304">
    <property type="entry name" value="PHYTOCHROME-LIKE PROTEIN CPH1"/>
    <property type="match status" value="1"/>
</dbReference>
<dbReference type="CDD" id="cd00082">
    <property type="entry name" value="HisKA"/>
    <property type="match status" value="1"/>
</dbReference>
<dbReference type="InterPro" id="IPR000014">
    <property type="entry name" value="PAS"/>
</dbReference>
<dbReference type="OrthoDB" id="9781208at2"/>
<dbReference type="Pfam" id="PF00512">
    <property type="entry name" value="HisKA"/>
    <property type="match status" value="1"/>
</dbReference>
<accession>A0A0P0DEJ6</accession>
<evidence type="ECO:0000256" key="5">
    <source>
        <dbReference type="ARBA" id="ARBA00022777"/>
    </source>
</evidence>
<feature type="domain" description="PAS" evidence="8">
    <location>
        <begin position="308"/>
        <end position="352"/>
    </location>
</feature>
<name>A0A0P0DEJ6_9FLAO</name>
<dbReference type="GO" id="GO:0000155">
    <property type="term" value="F:phosphorelay sensor kinase activity"/>
    <property type="evidence" value="ECO:0007669"/>
    <property type="project" value="InterPro"/>
</dbReference>
<dbReference type="PROSITE" id="PS50109">
    <property type="entry name" value="HIS_KIN"/>
    <property type="match status" value="1"/>
</dbReference>
<evidence type="ECO:0000256" key="6">
    <source>
        <dbReference type="SAM" id="Coils"/>
    </source>
</evidence>
<dbReference type="KEGG" id="ahz:APS56_15620"/>
<feature type="domain" description="PAS" evidence="8">
    <location>
        <begin position="55"/>
        <end position="124"/>
    </location>
</feature>
<dbReference type="InterPro" id="IPR004358">
    <property type="entry name" value="Sig_transdc_His_kin-like_C"/>
</dbReference>
<dbReference type="Pfam" id="PF13426">
    <property type="entry name" value="PAS_9"/>
    <property type="match status" value="3"/>
</dbReference>
<dbReference type="NCBIfam" id="TIGR00229">
    <property type="entry name" value="sensory_box"/>
    <property type="match status" value="2"/>
</dbReference>
<keyword evidence="3" id="KW-0597">Phosphoprotein</keyword>
<evidence type="ECO:0000256" key="1">
    <source>
        <dbReference type="ARBA" id="ARBA00000085"/>
    </source>
</evidence>
<keyword evidence="5 10" id="KW-0418">Kinase</keyword>
<dbReference type="Gene3D" id="3.30.565.10">
    <property type="entry name" value="Histidine kinase-like ATPase, C-terminal domain"/>
    <property type="match status" value="1"/>
</dbReference>
<dbReference type="InterPro" id="IPR003661">
    <property type="entry name" value="HisK_dim/P_dom"/>
</dbReference>
<feature type="domain" description="PAC" evidence="9">
    <location>
        <begin position="127"/>
        <end position="178"/>
    </location>
</feature>
<dbReference type="SUPFAM" id="SSF47384">
    <property type="entry name" value="Homodimeric domain of signal transducing histidine kinase"/>
    <property type="match status" value="1"/>
</dbReference>
<dbReference type="STRING" id="1736674.APS56_15620"/>
<dbReference type="InterPro" id="IPR003594">
    <property type="entry name" value="HATPase_dom"/>
</dbReference>
<feature type="coiled-coil region" evidence="6">
    <location>
        <begin position="424"/>
        <end position="451"/>
    </location>
</feature>
<keyword evidence="4" id="KW-0808">Transferase</keyword>
<feature type="domain" description="Histidine kinase" evidence="7">
    <location>
        <begin position="451"/>
        <end position="658"/>
    </location>
</feature>
<evidence type="ECO:0000259" key="7">
    <source>
        <dbReference type="PROSITE" id="PS50109"/>
    </source>
</evidence>
<dbReference type="PATRIC" id="fig|1736674.3.peg.3196"/>
<evidence type="ECO:0000313" key="11">
    <source>
        <dbReference type="Proteomes" id="UP000057981"/>
    </source>
</evidence>
<dbReference type="SMART" id="SM00387">
    <property type="entry name" value="HATPase_c"/>
    <property type="match status" value="1"/>
</dbReference>
<evidence type="ECO:0000313" key="10">
    <source>
        <dbReference type="EMBL" id="ALJ06474.1"/>
    </source>
</evidence>
<keyword evidence="11" id="KW-1185">Reference proteome</keyword>
<sequence length="658" mass="75296">MNQDKIDILQRALARERAARKQAESILEKKAAELYETNRRLEKSYSELEILLTKKDSQLQGVFENIVDAYLIMDMFGNILKMNDAALELLGFEDDKIDFNLMNMVSPNDYEYVSASFQKLLKSGSLTNFELKITTNLKTEKLIHVNASIIYDDGIAVAAQGIIRDITKEKEAEEKLKESENRLATLILNLDRGVVLEDENRNIILTNKKFTELFNIDLPPTELIGLNCKVSSKQNSLLFKDPEGFLSRMNQIVEQKQSIVGDELEMVDGKILERNYVPIFLNKKSKGYLWTFKDVTLSRNYRKSLEAEKQKYYNIISNVNLGLVELDLDDKILMVNQSFINMTGYSEEELIGVRGKDILPVSDDKELIEEQVKNRKRGKTDSYELRIRKKDGELRHWLISGAPNYNLEGKVIGSIGVNFDITDIKNLEIQKENLLSELEKSNSELQEYAHIVSHDLKSPLRSINALVSWIKEDNAGELDAVTNQNFDLIETTLEKMEQLISDILDYSSVGTDEGEKIEINTNDLLKDLIKILYIPEHISINIANTLPIVLGHKTKLQQVFQNLISNSVKFIDKEKGIINISVVELSDYYQFSIQDNGMGIEKEFHDKIFKVFHSLKKSKDSSGIGLSIVQKIVQLHNGKIWLESEPNIGTTFYFTIRK</sequence>
<dbReference type="InterPro" id="IPR036097">
    <property type="entry name" value="HisK_dim/P_sf"/>
</dbReference>
<dbReference type="CDD" id="cd00130">
    <property type="entry name" value="PAS"/>
    <property type="match status" value="2"/>
</dbReference>
<dbReference type="SMART" id="SM00388">
    <property type="entry name" value="HisKA"/>
    <property type="match status" value="1"/>
</dbReference>
<dbReference type="InterPro" id="IPR000700">
    <property type="entry name" value="PAS-assoc_C"/>
</dbReference>
<feature type="coiled-coil region" evidence="6">
    <location>
        <begin position="6"/>
        <end position="51"/>
    </location>
</feature>
<proteinExistence type="predicted"/>
<dbReference type="InterPro" id="IPR035965">
    <property type="entry name" value="PAS-like_dom_sf"/>
</dbReference>
<dbReference type="Gene3D" id="3.30.450.20">
    <property type="entry name" value="PAS domain"/>
    <property type="match status" value="3"/>
</dbReference>
<evidence type="ECO:0000256" key="3">
    <source>
        <dbReference type="ARBA" id="ARBA00022553"/>
    </source>
</evidence>
<protein>
    <recommendedName>
        <fullName evidence="2">histidine kinase</fullName>
        <ecNumber evidence="2">2.7.13.3</ecNumber>
    </recommendedName>
</protein>
<evidence type="ECO:0000259" key="8">
    <source>
        <dbReference type="PROSITE" id="PS50112"/>
    </source>
</evidence>
<dbReference type="AlphaFoldDB" id="A0A0P0DEJ6"/>
<dbReference type="EC" id="2.7.13.3" evidence="2"/>